<comment type="caution">
    <text evidence="1">The sequence shown here is derived from an EMBL/GenBank/DDBJ whole genome shotgun (WGS) entry which is preliminary data.</text>
</comment>
<dbReference type="EMBL" id="JARBJD010000038">
    <property type="protein sequence ID" value="KAK2958421.1"/>
    <property type="molecule type" value="Genomic_DNA"/>
</dbReference>
<evidence type="ECO:0000313" key="2">
    <source>
        <dbReference type="Proteomes" id="UP001281761"/>
    </source>
</evidence>
<evidence type="ECO:0000313" key="1">
    <source>
        <dbReference type="EMBL" id="KAK2958421.1"/>
    </source>
</evidence>
<accession>A0ABQ9Y3U6</accession>
<gene>
    <name evidence="1" type="ORF">BLNAU_6691</name>
</gene>
<dbReference type="Proteomes" id="UP001281761">
    <property type="component" value="Unassembled WGS sequence"/>
</dbReference>
<organism evidence="1 2">
    <name type="scientific">Blattamonas nauphoetae</name>
    <dbReference type="NCBI Taxonomy" id="2049346"/>
    <lineage>
        <taxon>Eukaryota</taxon>
        <taxon>Metamonada</taxon>
        <taxon>Preaxostyla</taxon>
        <taxon>Oxymonadida</taxon>
        <taxon>Blattamonas</taxon>
    </lineage>
</organism>
<sequence>MSGEPRNTKVKFDINGFASNSDHFIHISMGITTSSDRHVSIWPFSRDARDDLTPFFLRTDATKIKTIEQASQAFVSLVDFIKEGSDLDDKATRQACSLLERIRGPFRSLFTDEQILFELVPTHDDSCSGFTESIVLLLTSSNAALVTMTWTFLDRIVNYTYHVTRFAFLETGFFCLLPQTFFEQEIHLSAQPHANLMTLVKDLLLCSFHDNPERLCEEKQLSMDAFQHIFMGQFVHPVKPFLDFICNNRHRIIDSACSWDFGNLMWKILETSPFLEPMTEFVLSSSIPLSFTDTLHSIETDLLTSFLLRSVVSGFRQWHEEYPAVQKRSLQIVAKLREEGISDEVELLARCSWYDDSEDCFVLLGAQLTHMLGGNAPFVLGE</sequence>
<protein>
    <submittedName>
        <fullName evidence="1">Uncharacterized protein</fullName>
    </submittedName>
</protein>
<name>A0ABQ9Y3U6_9EUKA</name>
<keyword evidence="2" id="KW-1185">Reference proteome</keyword>
<proteinExistence type="predicted"/>
<reference evidence="1 2" key="1">
    <citation type="journal article" date="2022" name="bioRxiv">
        <title>Genomics of Preaxostyla Flagellates Illuminates Evolutionary Transitions and the Path Towards Mitochondrial Loss.</title>
        <authorList>
            <person name="Novak L.V.F."/>
            <person name="Treitli S.C."/>
            <person name="Pyrih J."/>
            <person name="Halakuc P."/>
            <person name="Pipaliya S.V."/>
            <person name="Vacek V."/>
            <person name="Brzon O."/>
            <person name="Soukal P."/>
            <person name="Eme L."/>
            <person name="Dacks J.B."/>
            <person name="Karnkowska A."/>
            <person name="Elias M."/>
            <person name="Hampl V."/>
        </authorList>
    </citation>
    <scope>NUCLEOTIDE SEQUENCE [LARGE SCALE GENOMIC DNA]</scope>
    <source>
        <strain evidence="1">NAU3</strain>
        <tissue evidence="1">Gut</tissue>
    </source>
</reference>